<reference evidence="2" key="1">
    <citation type="journal article" date="2014" name="Front. Microbiol.">
        <title>High frequency of phylogenetically diverse reductive dehalogenase-homologous genes in deep subseafloor sedimentary metagenomes.</title>
        <authorList>
            <person name="Kawai M."/>
            <person name="Futagami T."/>
            <person name="Toyoda A."/>
            <person name="Takaki Y."/>
            <person name="Nishi S."/>
            <person name="Hori S."/>
            <person name="Arai W."/>
            <person name="Tsubouchi T."/>
            <person name="Morono Y."/>
            <person name="Uchiyama I."/>
            <person name="Ito T."/>
            <person name="Fujiyama A."/>
            <person name="Inagaki F."/>
            <person name="Takami H."/>
        </authorList>
    </citation>
    <scope>NUCLEOTIDE SEQUENCE</scope>
    <source>
        <strain evidence="2">Expedition CK06-06</strain>
    </source>
</reference>
<sequence>AEEALAIYFPTLGSAAEEAARSIDILTLAKEGSFDLSVKIMELELERAKVEKKQVELELMRWKMEEDASNRAIRSIQRQMEVRKKIIQLELGGFKGALLSEAQLEKII</sequence>
<protein>
    <submittedName>
        <fullName evidence="2">Uncharacterized protein</fullName>
    </submittedName>
</protein>
<dbReference type="AlphaFoldDB" id="X0YDI3"/>
<evidence type="ECO:0000313" key="2">
    <source>
        <dbReference type="EMBL" id="GAG46783.1"/>
    </source>
</evidence>
<evidence type="ECO:0000256" key="1">
    <source>
        <dbReference type="SAM" id="Coils"/>
    </source>
</evidence>
<accession>X0YDI3</accession>
<dbReference type="EMBL" id="BARS01058248">
    <property type="protein sequence ID" value="GAG46783.1"/>
    <property type="molecule type" value="Genomic_DNA"/>
</dbReference>
<comment type="caution">
    <text evidence="2">The sequence shown here is derived from an EMBL/GenBank/DDBJ whole genome shotgun (WGS) entry which is preliminary data.</text>
</comment>
<feature type="non-terminal residue" evidence="2">
    <location>
        <position position="108"/>
    </location>
</feature>
<proteinExistence type="predicted"/>
<keyword evidence="1" id="KW-0175">Coiled coil</keyword>
<organism evidence="2">
    <name type="scientific">marine sediment metagenome</name>
    <dbReference type="NCBI Taxonomy" id="412755"/>
    <lineage>
        <taxon>unclassified sequences</taxon>
        <taxon>metagenomes</taxon>
        <taxon>ecological metagenomes</taxon>
    </lineage>
</organism>
<feature type="non-terminal residue" evidence="2">
    <location>
        <position position="1"/>
    </location>
</feature>
<gene>
    <name evidence="2" type="ORF">S01H1_85042</name>
</gene>
<name>X0YDI3_9ZZZZ</name>
<feature type="coiled-coil region" evidence="1">
    <location>
        <begin position="38"/>
        <end position="65"/>
    </location>
</feature>